<dbReference type="InterPro" id="IPR010432">
    <property type="entry name" value="RDD"/>
</dbReference>
<dbReference type="GO" id="GO:0016020">
    <property type="term" value="C:membrane"/>
    <property type="evidence" value="ECO:0007669"/>
    <property type="project" value="UniProtKB-SubCell"/>
</dbReference>
<dbReference type="Pfam" id="PF06271">
    <property type="entry name" value="RDD"/>
    <property type="match status" value="1"/>
</dbReference>
<sequence length="153" mass="17291">MNQKADLFPRILAFMIDGLISWLPVFIPFVGAIFGSLYLLFKDGLMYQITQKDEWKNKSIGKKIMNLEIVTFDEQPIDLSISAKRNLPLTVGNFIAIIPVIGWVIGPTLALILALVELIVFLTDEDGRRLGDKWANTQVIKLKSTELEEKIIT</sequence>
<dbReference type="STRING" id="1293054.HSACCH_00770"/>
<dbReference type="InParanoid" id="M5DZB9"/>
<comment type="subcellular location">
    <subcellularLocation>
        <location evidence="1">Membrane</location>
        <topology evidence="1">Multi-pass membrane protein</topology>
    </subcellularLocation>
</comment>
<evidence type="ECO:0000256" key="5">
    <source>
        <dbReference type="SAM" id="Phobius"/>
    </source>
</evidence>
<evidence type="ECO:0000259" key="6">
    <source>
        <dbReference type="Pfam" id="PF06271"/>
    </source>
</evidence>
<dbReference type="RefSeq" id="WP_005487977.1">
    <property type="nucleotide sequence ID" value="NZ_CAUI01000005.1"/>
</dbReference>
<feature type="transmembrane region" description="Helical" evidence="5">
    <location>
        <begin position="94"/>
        <end position="123"/>
    </location>
</feature>
<evidence type="ECO:0000313" key="7">
    <source>
        <dbReference type="EMBL" id="CCU78627.1"/>
    </source>
</evidence>
<dbReference type="AlphaFoldDB" id="M5DZB9"/>
<gene>
    <name evidence="7" type="ORF">HSACCH_00770</name>
</gene>
<keyword evidence="8" id="KW-1185">Reference proteome</keyword>
<evidence type="ECO:0000313" key="8">
    <source>
        <dbReference type="Proteomes" id="UP000012063"/>
    </source>
</evidence>
<dbReference type="Proteomes" id="UP000012063">
    <property type="component" value="Unassembled WGS sequence"/>
</dbReference>
<dbReference type="OrthoDB" id="200257at2"/>
<feature type="domain" description="RDD" evidence="6">
    <location>
        <begin position="5"/>
        <end position="136"/>
    </location>
</feature>
<keyword evidence="4 5" id="KW-0472">Membrane</keyword>
<reference evidence="8" key="1">
    <citation type="journal article" date="2013" name="Genome Announc.">
        <title>Genome Sequence of Halanaerobium saccharolyticum subsp. saccharolyticum Strain DSM 6643T, a Halophilic Hydrogen-Producing Bacterium.</title>
        <authorList>
            <person name="Kivisto A."/>
            <person name="Larjo A."/>
            <person name="Ciranna A."/>
            <person name="Santala V."/>
            <person name="Roos C."/>
            <person name="Karp M."/>
        </authorList>
    </citation>
    <scope>NUCLEOTIDE SEQUENCE [LARGE SCALE GENOMIC DNA]</scope>
    <source>
        <strain evidence="8">DSM 6643</strain>
    </source>
</reference>
<evidence type="ECO:0000256" key="3">
    <source>
        <dbReference type="ARBA" id="ARBA00022989"/>
    </source>
</evidence>
<keyword evidence="3 5" id="KW-1133">Transmembrane helix</keyword>
<evidence type="ECO:0000256" key="1">
    <source>
        <dbReference type="ARBA" id="ARBA00004141"/>
    </source>
</evidence>
<proteinExistence type="predicted"/>
<organism evidence="7 8">
    <name type="scientific">Halanaerobium saccharolyticum subsp. saccharolyticum DSM 6643</name>
    <dbReference type="NCBI Taxonomy" id="1293054"/>
    <lineage>
        <taxon>Bacteria</taxon>
        <taxon>Bacillati</taxon>
        <taxon>Bacillota</taxon>
        <taxon>Clostridia</taxon>
        <taxon>Halanaerobiales</taxon>
        <taxon>Halanaerobiaceae</taxon>
        <taxon>Halanaerobium</taxon>
    </lineage>
</organism>
<protein>
    <recommendedName>
        <fullName evidence="6">RDD domain-containing protein</fullName>
    </recommendedName>
</protein>
<keyword evidence="2 5" id="KW-0812">Transmembrane</keyword>
<evidence type="ECO:0000256" key="4">
    <source>
        <dbReference type="ARBA" id="ARBA00023136"/>
    </source>
</evidence>
<comment type="caution">
    <text evidence="7">The sequence shown here is derived from an EMBL/GenBank/DDBJ whole genome shotgun (WGS) entry which is preliminary data.</text>
</comment>
<dbReference type="EMBL" id="CAUI01000005">
    <property type="protein sequence ID" value="CCU78627.1"/>
    <property type="molecule type" value="Genomic_DNA"/>
</dbReference>
<name>M5DZB9_9FIRM</name>
<evidence type="ECO:0000256" key="2">
    <source>
        <dbReference type="ARBA" id="ARBA00022692"/>
    </source>
</evidence>
<accession>M5DZB9</accession>
<dbReference type="eggNOG" id="COG1714">
    <property type="taxonomic scope" value="Bacteria"/>
</dbReference>
<feature type="transmembrane region" description="Helical" evidence="5">
    <location>
        <begin position="12"/>
        <end position="41"/>
    </location>
</feature>